<feature type="domain" description="Peptidase C39-like" evidence="2">
    <location>
        <begin position="48"/>
        <end position="158"/>
    </location>
</feature>
<evidence type="ECO:0000313" key="4">
    <source>
        <dbReference type="Proteomes" id="UP001320148"/>
    </source>
</evidence>
<protein>
    <recommendedName>
        <fullName evidence="2">Peptidase C39-like domain-containing protein</fullName>
    </recommendedName>
</protein>
<dbReference type="EMBL" id="AP024488">
    <property type="protein sequence ID" value="BCS98684.1"/>
    <property type="molecule type" value="Genomic_DNA"/>
</dbReference>
<accession>A0ABM7PMD9</accession>
<feature type="chain" id="PRO_5047317143" description="Peptidase C39-like domain-containing protein" evidence="1">
    <location>
        <begin position="26"/>
        <end position="199"/>
    </location>
</feature>
<dbReference type="Proteomes" id="UP001320148">
    <property type="component" value="Chromosome"/>
</dbReference>
<organism evidence="3 4">
    <name type="scientific">Desulfoluna limicola</name>
    <dbReference type="NCBI Taxonomy" id="2810562"/>
    <lineage>
        <taxon>Bacteria</taxon>
        <taxon>Pseudomonadati</taxon>
        <taxon>Thermodesulfobacteriota</taxon>
        <taxon>Desulfobacteria</taxon>
        <taxon>Desulfobacterales</taxon>
        <taxon>Desulfolunaceae</taxon>
        <taxon>Desulfoluna</taxon>
    </lineage>
</organism>
<evidence type="ECO:0000256" key="1">
    <source>
        <dbReference type="SAM" id="SignalP"/>
    </source>
</evidence>
<sequence length="199" mass="22479">MRSFNIVRALILVLVLLGSAGTLLADDVVNLGIPDRAWDSTRPDPSVGWCAEACIQMAMAYYGREVQQHVINRVGDPDHADLYAYEIDDVLDALGVTYRKGNESDQDASEFMAWVRGEIEQGHPVMCGIKIYPDEHPEWFLDHFVLFVGFGRGRFLVNTQLDFDGQQWLSTQQLSSMDTGYSLENSHKRYFGRSITGVR</sequence>
<evidence type="ECO:0000313" key="3">
    <source>
        <dbReference type="EMBL" id="BCS98684.1"/>
    </source>
</evidence>
<evidence type="ECO:0000259" key="2">
    <source>
        <dbReference type="Pfam" id="PF13529"/>
    </source>
</evidence>
<name>A0ABM7PMD9_9BACT</name>
<dbReference type="Pfam" id="PF13529">
    <property type="entry name" value="Peptidase_C39_2"/>
    <property type="match status" value="1"/>
</dbReference>
<dbReference type="RefSeq" id="WP_236890069.1">
    <property type="nucleotide sequence ID" value="NZ_AP024488.1"/>
</dbReference>
<keyword evidence="4" id="KW-1185">Reference proteome</keyword>
<dbReference type="InterPro" id="IPR039564">
    <property type="entry name" value="Peptidase_C39-like"/>
</dbReference>
<dbReference type="Gene3D" id="3.90.70.10">
    <property type="entry name" value="Cysteine proteinases"/>
    <property type="match status" value="1"/>
</dbReference>
<reference evidence="3 4" key="1">
    <citation type="submission" date="2021-02" db="EMBL/GenBank/DDBJ databases">
        <title>Complete genome of Desulfoluna sp. strain ASN36.</title>
        <authorList>
            <person name="Takahashi A."/>
            <person name="Kojima H."/>
            <person name="Fukui M."/>
        </authorList>
    </citation>
    <scope>NUCLEOTIDE SEQUENCE [LARGE SCALE GENOMIC DNA]</scope>
    <source>
        <strain evidence="3 4">ASN36</strain>
    </source>
</reference>
<keyword evidence="1" id="KW-0732">Signal</keyword>
<gene>
    <name evidence="3" type="ORF">DSLASN_43160</name>
</gene>
<proteinExistence type="predicted"/>
<feature type="signal peptide" evidence="1">
    <location>
        <begin position="1"/>
        <end position="25"/>
    </location>
</feature>